<comment type="caution">
    <text evidence="1">The sequence shown here is derived from an EMBL/GenBank/DDBJ whole genome shotgun (WGS) entry which is preliminary data.</text>
</comment>
<dbReference type="AlphaFoldDB" id="A0AAW8U155"/>
<dbReference type="Proteomes" id="UP001268577">
    <property type="component" value="Unassembled WGS sequence"/>
</dbReference>
<dbReference type="EMBL" id="JARQBZ010000001">
    <property type="protein sequence ID" value="MDT2832501.1"/>
    <property type="molecule type" value="Genomic_DNA"/>
</dbReference>
<sequence length="61" mass="7169">MPLKEYAQNFENQYDEFNGAFVKLTTHYEAQLYNKSNQSIALNKVEIETIIKLLQKQSSKK</sequence>
<name>A0AAW8U155_9ENTE</name>
<proteinExistence type="predicted"/>
<dbReference type="RefSeq" id="WP_311866591.1">
    <property type="nucleotide sequence ID" value="NZ_JARQBZ010000001.1"/>
</dbReference>
<evidence type="ECO:0000313" key="2">
    <source>
        <dbReference type="Proteomes" id="UP001268577"/>
    </source>
</evidence>
<evidence type="ECO:0000313" key="1">
    <source>
        <dbReference type="EMBL" id="MDT2832501.1"/>
    </source>
</evidence>
<protein>
    <submittedName>
        <fullName evidence="1">Uncharacterized protein</fullName>
    </submittedName>
</protein>
<accession>A0AAW8U155</accession>
<organism evidence="1 2">
    <name type="scientific">Vagococcus carniphilus</name>
    <dbReference type="NCBI Taxonomy" id="218144"/>
    <lineage>
        <taxon>Bacteria</taxon>
        <taxon>Bacillati</taxon>
        <taxon>Bacillota</taxon>
        <taxon>Bacilli</taxon>
        <taxon>Lactobacillales</taxon>
        <taxon>Enterococcaceae</taxon>
        <taxon>Vagococcus</taxon>
    </lineage>
</organism>
<gene>
    <name evidence="1" type="ORF">P7H70_00420</name>
</gene>
<reference evidence="1" key="1">
    <citation type="submission" date="2023-03" db="EMBL/GenBank/DDBJ databases">
        <authorList>
            <person name="Shen W."/>
            <person name="Cai J."/>
        </authorList>
    </citation>
    <scope>NUCLEOTIDE SEQUENCE</scope>
    <source>
        <strain evidence="1">P96-3</strain>
    </source>
</reference>